<dbReference type="Proteomes" id="UP000054370">
    <property type="component" value="Unassembled WGS sequence"/>
</dbReference>
<organism evidence="1 2">
    <name type="scientific">Vibrio vulnificus</name>
    <dbReference type="NCBI Taxonomy" id="672"/>
    <lineage>
        <taxon>Bacteria</taxon>
        <taxon>Pseudomonadati</taxon>
        <taxon>Pseudomonadota</taxon>
        <taxon>Gammaproteobacteria</taxon>
        <taxon>Vibrionales</taxon>
        <taxon>Vibrionaceae</taxon>
        <taxon>Vibrio</taxon>
    </lineage>
</organism>
<dbReference type="EMBL" id="LOSH02000003">
    <property type="protein sequence ID" value="PNM76034.1"/>
    <property type="molecule type" value="Genomic_DNA"/>
</dbReference>
<accession>A0ABX4X0C3</accession>
<evidence type="ECO:0000313" key="1">
    <source>
        <dbReference type="EMBL" id="PNM76034.1"/>
    </source>
</evidence>
<keyword evidence="2" id="KW-1185">Reference proteome</keyword>
<dbReference type="RefSeq" id="WP_039562280.1">
    <property type="nucleotide sequence ID" value="NZ_JBPSNI010000031.1"/>
</dbReference>
<comment type="caution">
    <text evidence="1">The sequence shown here is derived from an EMBL/GenBank/DDBJ whole genome shotgun (WGS) entry which is preliminary data.</text>
</comment>
<name>A0ABX4X0C3_VIBVL</name>
<evidence type="ECO:0000313" key="2">
    <source>
        <dbReference type="Proteomes" id="UP000054370"/>
    </source>
</evidence>
<proteinExistence type="predicted"/>
<sequence length="105" mass="12312">MKNYVDVELIKRLSQSISEHRSHNPEPFTVNLDKDEIREYTNRKVIRDSLLEDFRENIENIEGVEVHIDNQGLRIECSPVDKNKIPSSFSNLSSLETQNEKLTRK</sequence>
<gene>
    <name evidence="1" type="ORF">AL548_007620</name>
</gene>
<reference evidence="1" key="1">
    <citation type="submission" date="2017-12" db="EMBL/GenBank/DDBJ databases">
        <title>FDA dAtabase for Regulatory Grade micrObial Sequences (FDA-ARGOS): Supporting development and validation of Infectious Disease Dx tests.</title>
        <authorList>
            <person name="Hoffmann M."/>
            <person name="Allard M."/>
            <person name="Evans P."/>
            <person name="Brown E."/>
            <person name="Tallon L.J."/>
            <person name="Sadzewicz L."/>
            <person name="Sengamalay N."/>
            <person name="Ott S."/>
            <person name="Godinez A."/>
            <person name="Nagaraj S."/>
            <person name="Vavikolanu K."/>
            <person name="Aluvathingal J."/>
            <person name="Nadendla S."/>
            <person name="Hobson J."/>
            <person name="Sichtig H."/>
        </authorList>
    </citation>
    <scope>NUCLEOTIDE SEQUENCE [LARGE SCALE GENOMIC DNA]</scope>
    <source>
        <strain evidence="1">FDAARGOS_118</strain>
    </source>
</reference>
<protein>
    <submittedName>
        <fullName evidence="1">Uncharacterized protein</fullName>
    </submittedName>
</protein>